<organism evidence="2 3">
    <name type="scientific">Iris pallida</name>
    <name type="common">Sweet iris</name>
    <dbReference type="NCBI Taxonomy" id="29817"/>
    <lineage>
        <taxon>Eukaryota</taxon>
        <taxon>Viridiplantae</taxon>
        <taxon>Streptophyta</taxon>
        <taxon>Embryophyta</taxon>
        <taxon>Tracheophyta</taxon>
        <taxon>Spermatophyta</taxon>
        <taxon>Magnoliopsida</taxon>
        <taxon>Liliopsida</taxon>
        <taxon>Asparagales</taxon>
        <taxon>Iridaceae</taxon>
        <taxon>Iridoideae</taxon>
        <taxon>Irideae</taxon>
        <taxon>Iris</taxon>
    </lineage>
</organism>
<dbReference type="EMBL" id="JANAVB010010799">
    <property type="protein sequence ID" value="KAJ6838246.1"/>
    <property type="molecule type" value="Genomic_DNA"/>
</dbReference>
<reference evidence="2" key="2">
    <citation type="submission" date="2023-04" db="EMBL/GenBank/DDBJ databases">
        <authorList>
            <person name="Bruccoleri R.E."/>
            <person name="Oakeley E.J."/>
            <person name="Faust A.-M."/>
            <person name="Dessus-Babus S."/>
            <person name="Altorfer M."/>
            <person name="Burckhardt D."/>
            <person name="Oertli M."/>
            <person name="Naumann U."/>
            <person name="Petersen F."/>
            <person name="Wong J."/>
        </authorList>
    </citation>
    <scope>NUCLEOTIDE SEQUENCE</scope>
    <source>
        <strain evidence="2">GSM-AAB239-AS_SAM_17_03QT</strain>
        <tissue evidence="2">Leaf</tissue>
    </source>
</reference>
<reference evidence="2" key="1">
    <citation type="journal article" date="2023" name="GigaByte">
        <title>Genome assembly of the bearded iris, Iris pallida Lam.</title>
        <authorList>
            <person name="Bruccoleri R.E."/>
            <person name="Oakeley E.J."/>
            <person name="Faust A.M.E."/>
            <person name="Altorfer M."/>
            <person name="Dessus-Babus S."/>
            <person name="Burckhardt D."/>
            <person name="Oertli M."/>
            <person name="Naumann U."/>
            <person name="Petersen F."/>
            <person name="Wong J."/>
        </authorList>
    </citation>
    <scope>NUCLEOTIDE SEQUENCE</scope>
    <source>
        <strain evidence="2">GSM-AAB239-AS_SAM_17_03QT</strain>
    </source>
</reference>
<keyword evidence="1" id="KW-1133">Transmembrane helix</keyword>
<protein>
    <submittedName>
        <fullName evidence="2">Uncharacterized protein</fullName>
    </submittedName>
</protein>
<sequence>MDMAHFEPTIRPLLVSHLLESPCATYLLMIINVYFFNSIIASCPILTQSGSTESSPALCCPPS</sequence>
<keyword evidence="1" id="KW-0812">Transmembrane</keyword>
<dbReference type="AlphaFoldDB" id="A0AAX6HB63"/>
<name>A0AAX6HB63_IRIPA</name>
<evidence type="ECO:0000313" key="2">
    <source>
        <dbReference type="EMBL" id="KAJ6838246.1"/>
    </source>
</evidence>
<dbReference type="Proteomes" id="UP001140949">
    <property type="component" value="Unassembled WGS sequence"/>
</dbReference>
<evidence type="ECO:0000256" key="1">
    <source>
        <dbReference type="SAM" id="Phobius"/>
    </source>
</evidence>
<keyword evidence="1" id="KW-0472">Membrane</keyword>
<feature type="transmembrane region" description="Helical" evidence="1">
    <location>
        <begin position="24"/>
        <end position="46"/>
    </location>
</feature>
<gene>
    <name evidence="2" type="ORF">M6B38_320205</name>
</gene>
<comment type="caution">
    <text evidence="2">The sequence shown here is derived from an EMBL/GenBank/DDBJ whole genome shotgun (WGS) entry which is preliminary data.</text>
</comment>
<accession>A0AAX6HB63</accession>
<proteinExistence type="predicted"/>
<keyword evidence="3" id="KW-1185">Reference proteome</keyword>
<evidence type="ECO:0000313" key="3">
    <source>
        <dbReference type="Proteomes" id="UP001140949"/>
    </source>
</evidence>